<dbReference type="PANTHER" id="PTHR22769:SF56">
    <property type="entry name" value="8-OXO-DGDP PHOSPHATASE NUDT18"/>
    <property type="match status" value="1"/>
</dbReference>
<evidence type="ECO:0000256" key="2">
    <source>
        <dbReference type="ARBA" id="ARBA00022801"/>
    </source>
</evidence>
<feature type="domain" description="Nudix hydrolase" evidence="4">
    <location>
        <begin position="5"/>
        <end position="145"/>
    </location>
</feature>
<dbReference type="InterPro" id="IPR015797">
    <property type="entry name" value="NUDIX_hydrolase-like_dom_sf"/>
</dbReference>
<gene>
    <name evidence="5" type="ORF">PN36_20265</name>
</gene>
<accession>A0A4E0RR76</accession>
<dbReference type="Gene3D" id="3.90.79.10">
    <property type="entry name" value="Nucleoside Triphosphate Pyrophosphohydrolase"/>
    <property type="match status" value="1"/>
</dbReference>
<dbReference type="PANTHER" id="PTHR22769">
    <property type="entry name" value="MUTT/NUDIX HYDROLASE"/>
    <property type="match status" value="1"/>
</dbReference>
<dbReference type="EMBL" id="JSZA02000087">
    <property type="protein sequence ID" value="TGO02714.1"/>
    <property type="molecule type" value="Genomic_DNA"/>
</dbReference>
<keyword evidence="6" id="KW-1185">Reference proteome</keyword>
<sequence>MARTPIPTWYFVLVVVRSEDRYLMVQERGQLWYLPAGRVEPGETFVKAALRETLEETGIPVVLEGIVRVEHLPDIYGYGEARVRVIFTAKPQDNTLPKSSPDKESLKAAWVTLKEMESLPLRGIEVQEIFHYVANGAPIYPLNLISFEGAPFL</sequence>
<evidence type="ECO:0000313" key="6">
    <source>
        <dbReference type="Proteomes" id="UP000030428"/>
    </source>
</evidence>
<dbReference type="GO" id="GO:0044715">
    <property type="term" value="F:8-oxo-dGDP phosphatase activity"/>
    <property type="evidence" value="ECO:0007669"/>
    <property type="project" value="TreeGrafter"/>
</dbReference>
<evidence type="ECO:0000313" key="5">
    <source>
        <dbReference type="EMBL" id="TGO02714.1"/>
    </source>
</evidence>
<evidence type="ECO:0000256" key="3">
    <source>
        <dbReference type="RuleBase" id="RU003476"/>
    </source>
</evidence>
<evidence type="ECO:0000259" key="4">
    <source>
        <dbReference type="PROSITE" id="PS51462"/>
    </source>
</evidence>
<organism evidence="5 6">
    <name type="scientific">Candidatus Thiomargarita nelsonii</name>
    <dbReference type="NCBI Taxonomy" id="1003181"/>
    <lineage>
        <taxon>Bacteria</taxon>
        <taxon>Pseudomonadati</taxon>
        <taxon>Pseudomonadota</taxon>
        <taxon>Gammaproteobacteria</taxon>
        <taxon>Thiotrichales</taxon>
        <taxon>Thiotrichaceae</taxon>
        <taxon>Thiomargarita</taxon>
    </lineage>
</organism>
<comment type="similarity">
    <text evidence="3">Belongs to the Nudix hydrolase family.</text>
</comment>
<keyword evidence="2 3" id="KW-0378">Hydrolase</keyword>
<dbReference type="PRINTS" id="PR00502">
    <property type="entry name" value="NUDIXFAMILY"/>
</dbReference>
<proteinExistence type="inferred from homology"/>
<dbReference type="InterPro" id="IPR000086">
    <property type="entry name" value="NUDIX_hydrolase_dom"/>
</dbReference>
<name>A0A4E0RR76_9GAMM</name>
<dbReference type="PROSITE" id="PS51462">
    <property type="entry name" value="NUDIX"/>
    <property type="match status" value="1"/>
</dbReference>
<dbReference type="Proteomes" id="UP000030428">
    <property type="component" value="Unassembled WGS sequence"/>
</dbReference>
<comment type="caution">
    <text evidence="5">The sequence shown here is derived from an EMBL/GenBank/DDBJ whole genome shotgun (WGS) entry which is preliminary data.</text>
</comment>
<dbReference type="InterPro" id="IPR020476">
    <property type="entry name" value="Nudix_hydrolase"/>
</dbReference>
<dbReference type="GO" id="GO:0044716">
    <property type="term" value="F:8-oxo-GDP phosphatase activity"/>
    <property type="evidence" value="ECO:0007669"/>
    <property type="project" value="TreeGrafter"/>
</dbReference>
<protein>
    <submittedName>
        <fullName evidence="5">NUDIX hydrolase</fullName>
    </submittedName>
</protein>
<dbReference type="SUPFAM" id="SSF55811">
    <property type="entry name" value="Nudix"/>
    <property type="match status" value="1"/>
</dbReference>
<dbReference type="InterPro" id="IPR020084">
    <property type="entry name" value="NUDIX_hydrolase_CS"/>
</dbReference>
<dbReference type="PROSITE" id="PS00893">
    <property type="entry name" value="NUDIX_BOX"/>
    <property type="match status" value="1"/>
</dbReference>
<reference evidence="5 6" key="1">
    <citation type="journal article" date="2016" name="Front. Microbiol.">
        <title>Single-Cell (Meta-)Genomics of a Dimorphic Candidatus Thiomargarita nelsonii Reveals Genomic Plasticity.</title>
        <authorList>
            <person name="Flood B.E."/>
            <person name="Fliss P."/>
            <person name="Jones D.S."/>
            <person name="Dick G.J."/>
            <person name="Jain S."/>
            <person name="Kaster A.K."/>
            <person name="Winkel M."/>
            <person name="Mussmann M."/>
            <person name="Bailey J."/>
        </authorList>
    </citation>
    <scope>NUCLEOTIDE SEQUENCE [LARGE SCALE GENOMIC DNA]</scope>
    <source>
        <strain evidence="5">Hydrate Ridge</strain>
    </source>
</reference>
<dbReference type="Pfam" id="PF00293">
    <property type="entry name" value="NUDIX"/>
    <property type="match status" value="1"/>
</dbReference>
<comment type="cofactor">
    <cofactor evidence="1">
        <name>Mg(2+)</name>
        <dbReference type="ChEBI" id="CHEBI:18420"/>
    </cofactor>
</comment>
<dbReference type="AlphaFoldDB" id="A0A4E0RR76"/>
<evidence type="ECO:0000256" key="1">
    <source>
        <dbReference type="ARBA" id="ARBA00001946"/>
    </source>
</evidence>